<organism evidence="3 4">
    <name type="scientific">Pontibacter qinzhouensis</name>
    <dbReference type="NCBI Taxonomy" id="2603253"/>
    <lineage>
        <taxon>Bacteria</taxon>
        <taxon>Pseudomonadati</taxon>
        <taxon>Bacteroidota</taxon>
        <taxon>Cytophagia</taxon>
        <taxon>Cytophagales</taxon>
        <taxon>Hymenobacteraceae</taxon>
        <taxon>Pontibacter</taxon>
    </lineage>
</organism>
<name>A0A5C8KE28_9BACT</name>
<feature type="compositionally biased region" description="Polar residues" evidence="1">
    <location>
        <begin position="59"/>
        <end position="85"/>
    </location>
</feature>
<evidence type="ECO:0000256" key="2">
    <source>
        <dbReference type="SAM" id="SignalP"/>
    </source>
</evidence>
<evidence type="ECO:0000256" key="1">
    <source>
        <dbReference type="SAM" id="MobiDB-lite"/>
    </source>
</evidence>
<dbReference type="EMBL" id="VRTY01000008">
    <property type="protein sequence ID" value="TXK51570.1"/>
    <property type="molecule type" value="Genomic_DNA"/>
</dbReference>
<sequence length="85" mass="8284">MKNKLKLILASLFIGSSLSLASCGGTGGDSGENASMPPESLEGETRETGADITGDMPGTGTSDTLSTNATGTGTDSVGLGTTTGQ</sequence>
<feature type="signal peptide" evidence="2">
    <location>
        <begin position="1"/>
        <end position="21"/>
    </location>
</feature>
<evidence type="ECO:0000313" key="3">
    <source>
        <dbReference type="EMBL" id="TXK51570.1"/>
    </source>
</evidence>
<keyword evidence="2" id="KW-0732">Signal</keyword>
<evidence type="ECO:0000313" key="4">
    <source>
        <dbReference type="Proteomes" id="UP000321926"/>
    </source>
</evidence>
<comment type="caution">
    <text evidence="3">The sequence shown here is derived from an EMBL/GenBank/DDBJ whole genome shotgun (WGS) entry which is preliminary data.</text>
</comment>
<proteinExistence type="predicted"/>
<protein>
    <submittedName>
        <fullName evidence="3">Uncharacterized protein</fullName>
    </submittedName>
</protein>
<dbReference type="OrthoDB" id="853664at2"/>
<gene>
    <name evidence="3" type="ORF">FVR03_03300</name>
</gene>
<dbReference type="PROSITE" id="PS51257">
    <property type="entry name" value="PROKAR_LIPOPROTEIN"/>
    <property type="match status" value="1"/>
</dbReference>
<dbReference type="Proteomes" id="UP000321926">
    <property type="component" value="Unassembled WGS sequence"/>
</dbReference>
<keyword evidence="4" id="KW-1185">Reference proteome</keyword>
<feature type="region of interest" description="Disordered" evidence="1">
    <location>
        <begin position="23"/>
        <end position="85"/>
    </location>
</feature>
<feature type="chain" id="PRO_5022988435" evidence="2">
    <location>
        <begin position="22"/>
        <end position="85"/>
    </location>
</feature>
<dbReference type="RefSeq" id="WP_147920345.1">
    <property type="nucleotide sequence ID" value="NZ_VRTY01000008.1"/>
</dbReference>
<dbReference type="AlphaFoldDB" id="A0A5C8KE28"/>
<accession>A0A5C8KE28</accession>
<reference evidence="3 4" key="1">
    <citation type="submission" date="2019-08" db="EMBL/GenBank/DDBJ databases">
        <authorList>
            <person name="Shi S."/>
        </authorList>
    </citation>
    <scope>NUCLEOTIDE SEQUENCE [LARGE SCALE GENOMIC DNA]</scope>
    <source>
        <strain evidence="3 4">GY10130</strain>
    </source>
</reference>